<proteinExistence type="predicted"/>
<dbReference type="GO" id="GO:0035091">
    <property type="term" value="F:phosphatidylinositol binding"/>
    <property type="evidence" value="ECO:0007669"/>
    <property type="project" value="TreeGrafter"/>
</dbReference>
<keyword evidence="5" id="KW-1185">Reference proteome</keyword>
<dbReference type="SUPFAM" id="SSF48452">
    <property type="entry name" value="TPR-like"/>
    <property type="match status" value="1"/>
</dbReference>
<accession>A0A8W8NBR7</accession>
<dbReference type="AlphaFoldDB" id="A0A8W8NBR7"/>
<dbReference type="PROSITE" id="PS50005">
    <property type="entry name" value="TPR"/>
    <property type="match status" value="1"/>
</dbReference>
<dbReference type="Pfam" id="PF13432">
    <property type="entry name" value="TPR_16"/>
    <property type="match status" value="1"/>
</dbReference>
<feature type="coiled-coil region" evidence="2">
    <location>
        <begin position="7"/>
        <end position="34"/>
    </location>
</feature>
<dbReference type="GO" id="GO:0016020">
    <property type="term" value="C:membrane"/>
    <property type="evidence" value="ECO:0007669"/>
    <property type="project" value="TreeGrafter"/>
</dbReference>
<feature type="region of interest" description="Disordered" evidence="3">
    <location>
        <begin position="343"/>
        <end position="391"/>
    </location>
</feature>
<dbReference type="SMART" id="SM00028">
    <property type="entry name" value="TPR"/>
    <property type="match status" value="3"/>
</dbReference>
<keyword evidence="2" id="KW-0175">Coiled coil</keyword>
<evidence type="ECO:0000313" key="4">
    <source>
        <dbReference type="EnsemblMetazoa" id="G513.6:cds"/>
    </source>
</evidence>
<dbReference type="Pfam" id="PF13181">
    <property type="entry name" value="TPR_8"/>
    <property type="match status" value="1"/>
</dbReference>
<keyword evidence="1" id="KW-0802">TPR repeat</keyword>
<dbReference type="Gene3D" id="1.25.40.10">
    <property type="entry name" value="Tetratricopeptide repeat domain"/>
    <property type="match status" value="2"/>
</dbReference>
<sequence>MGKKNFKKKLGASLVERKKNLQEARKELAKSSSAKTKMQYSADQILDKVDEYIDSFQYELAQKFCQRALEMEPDNIRALETAGSLLLELGDTEAAKQCFGRAVEVNPDTGHSKYMYLGQLFEGAEAIQFFQKGIELMVKEREAQSAQELAAACGGEEKISGRDISTAYCSLAEIYMTDCCDEPNAESECETAINKAIEADGENPEAYQLKASFYLSKENKQEALSMIKKSASLWLPHYQAVDQDKITDEESDPVEVVPLSYDARVTTAKILIEVEEFETAVTILEGLLDENEDDPQIWYMIGWANYLQGEDYKSNARFYLKKCKEVYVKTKYEDEGLLKHTEELLAELGPGDDDEDDDAEGDGDDVEDLEIDSDSESESNTNNDSETKMEH</sequence>
<name>A0A8W8NBR7_MAGGI</name>
<feature type="repeat" description="TPR" evidence="1">
    <location>
        <begin position="76"/>
        <end position="109"/>
    </location>
</feature>
<organism evidence="4 5">
    <name type="scientific">Magallana gigas</name>
    <name type="common">Pacific oyster</name>
    <name type="synonym">Crassostrea gigas</name>
    <dbReference type="NCBI Taxonomy" id="29159"/>
    <lineage>
        <taxon>Eukaryota</taxon>
        <taxon>Metazoa</taxon>
        <taxon>Spiralia</taxon>
        <taxon>Lophotrochozoa</taxon>
        <taxon>Mollusca</taxon>
        <taxon>Bivalvia</taxon>
        <taxon>Autobranchia</taxon>
        <taxon>Pteriomorphia</taxon>
        <taxon>Ostreida</taxon>
        <taxon>Ostreoidea</taxon>
        <taxon>Ostreidae</taxon>
        <taxon>Magallana</taxon>
    </lineage>
</organism>
<dbReference type="Proteomes" id="UP000005408">
    <property type="component" value="Unassembled WGS sequence"/>
</dbReference>
<feature type="compositionally biased region" description="Acidic residues" evidence="3">
    <location>
        <begin position="350"/>
        <end position="377"/>
    </location>
</feature>
<evidence type="ECO:0000256" key="2">
    <source>
        <dbReference type="SAM" id="Coils"/>
    </source>
</evidence>
<evidence type="ECO:0000256" key="3">
    <source>
        <dbReference type="SAM" id="MobiDB-lite"/>
    </source>
</evidence>
<evidence type="ECO:0000256" key="1">
    <source>
        <dbReference type="PROSITE-ProRule" id="PRU00339"/>
    </source>
</evidence>
<protein>
    <submittedName>
        <fullName evidence="4">Uncharacterized protein</fullName>
    </submittedName>
</protein>
<dbReference type="EnsemblMetazoa" id="G513.1">
    <property type="protein sequence ID" value="G513.1:cds"/>
    <property type="gene ID" value="G513"/>
</dbReference>
<dbReference type="CDD" id="cd24142">
    <property type="entry name" value="ACL4-like"/>
    <property type="match status" value="1"/>
</dbReference>
<dbReference type="EnsemblMetazoa" id="G513.6">
    <property type="protein sequence ID" value="G513.6:cds"/>
    <property type="gene ID" value="G513"/>
</dbReference>
<dbReference type="InterPro" id="IPR011990">
    <property type="entry name" value="TPR-like_helical_dom_sf"/>
</dbReference>
<dbReference type="EnsemblMetazoa" id="G513.3">
    <property type="protein sequence ID" value="G513.3:cds"/>
    <property type="gene ID" value="G513"/>
</dbReference>
<dbReference type="PANTHER" id="PTHR28654:SF1">
    <property type="entry name" value="AXIN INTERACTOR, DORSALIZATION-ASSOCIATED PROTEIN"/>
    <property type="match status" value="1"/>
</dbReference>
<dbReference type="PANTHER" id="PTHR28654">
    <property type="entry name" value="AXIN INTERACTOR, DORSALIZATION-ASSOCIATED PROTEIN"/>
    <property type="match status" value="1"/>
</dbReference>
<dbReference type="EnsemblMetazoa" id="G513.5">
    <property type="protein sequence ID" value="G513.5:cds"/>
    <property type="gene ID" value="G513"/>
</dbReference>
<evidence type="ECO:0000313" key="5">
    <source>
        <dbReference type="Proteomes" id="UP000005408"/>
    </source>
</evidence>
<reference evidence="4" key="1">
    <citation type="submission" date="2022-08" db="UniProtKB">
        <authorList>
            <consortium name="EnsemblMetazoa"/>
        </authorList>
    </citation>
    <scope>IDENTIFICATION</scope>
    <source>
        <strain evidence="4">05x7-T-G4-1.051#20</strain>
    </source>
</reference>
<dbReference type="Pfam" id="PF14559">
    <property type="entry name" value="TPR_19"/>
    <property type="match status" value="1"/>
</dbReference>
<dbReference type="InterPro" id="IPR019734">
    <property type="entry name" value="TPR_rpt"/>
</dbReference>
<dbReference type="GO" id="GO:0048264">
    <property type="term" value="P:determination of ventral identity"/>
    <property type="evidence" value="ECO:0007669"/>
    <property type="project" value="TreeGrafter"/>
</dbReference>